<reference evidence="5 6" key="1">
    <citation type="submission" date="2021-03" db="EMBL/GenBank/DDBJ databases">
        <title>The complete genome sequence of Acetobacter sacchari TBRC 11175.</title>
        <authorList>
            <person name="Charoenyingcharoen P."/>
            <person name="Yukphan P."/>
        </authorList>
    </citation>
    <scope>NUCLEOTIDE SEQUENCE [LARGE SCALE GENOMIC DNA]</scope>
    <source>
        <strain evidence="5 6">TBRC 11175</strain>
    </source>
</reference>
<dbReference type="EMBL" id="JAFVMF010000040">
    <property type="protein sequence ID" value="MBO1362004.1"/>
    <property type="molecule type" value="Genomic_DNA"/>
</dbReference>
<proteinExistence type="inferred from homology"/>
<dbReference type="SUPFAM" id="SSF52096">
    <property type="entry name" value="ClpP/crotonase"/>
    <property type="match status" value="1"/>
</dbReference>
<keyword evidence="2" id="KW-0443">Lipid metabolism</keyword>
<dbReference type="NCBIfam" id="NF006100">
    <property type="entry name" value="PRK08252.1"/>
    <property type="match status" value="1"/>
</dbReference>
<protein>
    <submittedName>
        <fullName evidence="5">Crotonase/enoyl-CoA hydratase family protein</fullName>
    </submittedName>
</protein>
<evidence type="ECO:0000256" key="4">
    <source>
        <dbReference type="RuleBase" id="RU003707"/>
    </source>
</evidence>
<name>A0ABS3M1E6_9PROT</name>
<dbReference type="PROSITE" id="PS00166">
    <property type="entry name" value="ENOYL_COA_HYDRATASE"/>
    <property type="match status" value="1"/>
</dbReference>
<evidence type="ECO:0000256" key="3">
    <source>
        <dbReference type="ARBA" id="ARBA00023239"/>
    </source>
</evidence>
<gene>
    <name evidence="5" type="ORF">J2D73_19670</name>
</gene>
<evidence type="ECO:0000256" key="1">
    <source>
        <dbReference type="ARBA" id="ARBA00005254"/>
    </source>
</evidence>
<keyword evidence="6" id="KW-1185">Reference proteome</keyword>
<organism evidence="5 6">
    <name type="scientific">Acetobacter sacchari</name>
    <dbReference type="NCBI Taxonomy" id="2661687"/>
    <lineage>
        <taxon>Bacteria</taxon>
        <taxon>Pseudomonadati</taxon>
        <taxon>Pseudomonadota</taxon>
        <taxon>Alphaproteobacteria</taxon>
        <taxon>Acetobacterales</taxon>
        <taxon>Acetobacteraceae</taxon>
        <taxon>Acetobacter</taxon>
    </lineage>
</organism>
<dbReference type="InterPro" id="IPR001753">
    <property type="entry name" value="Enoyl-CoA_hydra/iso"/>
</dbReference>
<evidence type="ECO:0000256" key="2">
    <source>
        <dbReference type="ARBA" id="ARBA00023098"/>
    </source>
</evidence>
<dbReference type="Pfam" id="PF00378">
    <property type="entry name" value="ECH_1"/>
    <property type="match status" value="1"/>
</dbReference>
<dbReference type="Gene3D" id="1.10.12.10">
    <property type="entry name" value="Lyase 2-enoyl-coa Hydratase, Chain A, domain 2"/>
    <property type="match status" value="1"/>
</dbReference>
<dbReference type="PANTHER" id="PTHR11941:SF169">
    <property type="entry name" value="(7AS)-7A-METHYL-1,5-DIOXO-2,3,5,6,7,7A-HEXAHYDRO-1H-INDENE-CARBOXYL-COA HYDROLASE"/>
    <property type="match status" value="1"/>
</dbReference>
<sequence>MSETATALVEREREGHVLTLRINRPEARNAINLATAIALGDALDQAEADPEVRVVIITGAGDKAFCAGADLKALAAGEIITPEDEIRGPRGFAGITRHTISKPLIAAVNGFALGGGTEIALACDLVVASETAAFGLPEVRRGIMAAAGGAFRLIEQMPMKLAMELLFTGDAIPADRALRLGLINAVVPQQYLMKQALKLAERIVVNAPLSVQASKRVAKSLRGGASIEAAAWSQSAAEMKRLHASDDALEGVKAFAEKREAVWKGR</sequence>
<comment type="similarity">
    <text evidence="1 4">Belongs to the enoyl-CoA hydratase/isomerase family.</text>
</comment>
<keyword evidence="3" id="KW-0456">Lyase</keyword>
<dbReference type="PANTHER" id="PTHR11941">
    <property type="entry name" value="ENOYL-COA HYDRATASE-RELATED"/>
    <property type="match status" value="1"/>
</dbReference>
<evidence type="ECO:0000313" key="5">
    <source>
        <dbReference type="EMBL" id="MBO1362004.1"/>
    </source>
</evidence>
<dbReference type="InterPro" id="IPR018376">
    <property type="entry name" value="Enoyl-CoA_hyd/isom_CS"/>
</dbReference>
<comment type="caution">
    <text evidence="5">The sequence shown here is derived from an EMBL/GenBank/DDBJ whole genome shotgun (WGS) entry which is preliminary data.</text>
</comment>
<dbReference type="CDD" id="cd06558">
    <property type="entry name" value="crotonase-like"/>
    <property type="match status" value="1"/>
</dbReference>
<accession>A0ABS3M1E6</accession>
<dbReference type="RefSeq" id="WP_207884081.1">
    <property type="nucleotide sequence ID" value="NZ_JAFVMF010000040.1"/>
</dbReference>
<dbReference type="InterPro" id="IPR029045">
    <property type="entry name" value="ClpP/crotonase-like_dom_sf"/>
</dbReference>
<dbReference type="Gene3D" id="3.90.226.10">
    <property type="entry name" value="2-enoyl-CoA Hydratase, Chain A, domain 1"/>
    <property type="match status" value="1"/>
</dbReference>
<dbReference type="InterPro" id="IPR014748">
    <property type="entry name" value="Enoyl-CoA_hydra_C"/>
</dbReference>
<dbReference type="Proteomes" id="UP000664771">
    <property type="component" value="Unassembled WGS sequence"/>
</dbReference>
<evidence type="ECO:0000313" key="6">
    <source>
        <dbReference type="Proteomes" id="UP000664771"/>
    </source>
</evidence>